<accession>A0A443Q9Q6</accession>
<dbReference type="GO" id="GO:0004930">
    <property type="term" value="F:G protein-coupled receptor activity"/>
    <property type="evidence" value="ECO:0007669"/>
    <property type="project" value="InterPro"/>
</dbReference>
<feature type="domain" description="Receptor ligand binding region" evidence="7">
    <location>
        <begin position="1"/>
        <end position="63"/>
    </location>
</feature>
<gene>
    <name evidence="8" type="ORF">B4U79_10903</name>
</gene>
<evidence type="ECO:0000256" key="3">
    <source>
        <dbReference type="ARBA" id="ARBA00022989"/>
    </source>
</evidence>
<comment type="caution">
    <text evidence="8">The sequence shown here is derived from an EMBL/GenBank/DDBJ whole genome shotgun (WGS) entry which is preliminary data.</text>
</comment>
<dbReference type="GO" id="GO:0016020">
    <property type="term" value="C:membrane"/>
    <property type="evidence" value="ECO:0007669"/>
    <property type="project" value="UniProtKB-SubCell"/>
</dbReference>
<evidence type="ECO:0000256" key="2">
    <source>
        <dbReference type="ARBA" id="ARBA00022692"/>
    </source>
</evidence>
<keyword evidence="2" id="KW-0812">Transmembrane</keyword>
<feature type="non-terminal residue" evidence="8">
    <location>
        <position position="63"/>
    </location>
</feature>
<dbReference type="Pfam" id="PF01094">
    <property type="entry name" value="ANF_receptor"/>
    <property type="match status" value="1"/>
</dbReference>
<keyword evidence="6" id="KW-0325">Glycoprotein</keyword>
<proteinExistence type="predicted"/>
<evidence type="ECO:0000256" key="5">
    <source>
        <dbReference type="ARBA" id="ARBA00023170"/>
    </source>
</evidence>
<dbReference type="InterPro" id="IPR000337">
    <property type="entry name" value="GPCR_3"/>
</dbReference>
<keyword evidence="5 8" id="KW-0675">Receptor</keyword>
<dbReference type="OrthoDB" id="425344at2759"/>
<evidence type="ECO:0000256" key="4">
    <source>
        <dbReference type="ARBA" id="ARBA00023136"/>
    </source>
</evidence>
<dbReference type="AlphaFoldDB" id="A0A443Q9Q6"/>
<sequence length="63" mass="7424">VQNLLQLFNIPQIGYSATSRDLSAKNYYKYFLRVVPSDFYQAKVMIDLFTSLNWTYVSVIYTD</sequence>
<dbReference type="SUPFAM" id="SSF53822">
    <property type="entry name" value="Periplasmic binding protein-like I"/>
    <property type="match status" value="1"/>
</dbReference>
<evidence type="ECO:0000259" key="7">
    <source>
        <dbReference type="Pfam" id="PF01094"/>
    </source>
</evidence>
<organism evidence="8 9">
    <name type="scientific">Dinothrombium tinctorium</name>
    <dbReference type="NCBI Taxonomy" id="1965070"/>
    <lineage>
        <taxon>Eukaryota</taxon>
        <taxon>Metazoa</taxon>
        <taxon>Ecdysozoa</taxon>
        <taxon>Arthropoda</taxon>
        <taxon>Chelicerata</taxon>
        <taxon>Arachnida</taxon>
        <taxon>Acari</taxon>
        <taxon>Acariformes</taxon>
        <taxon>Trombidiformes</taxon>
        <taxon>Prostigmata</taxon>
        <taxon>Anystina</taxon>
        <taxon>Parasitengona</taxon>
        <taxon>Trombidioidea</taxon>
        <taxon>Trombidiidae</taxon>
        <taxon>Dinothrombium</taxon>
    </lineage>
</organism>
<dbReference type="STRING" id="1965070.A0A443Q9Q6"/>
<evidence type="ECO:0000256" key="6">
    <source>
        <dbReference type="ARBA" id="ARBA00023180"/>
    </source>
</evidence>
<keyword evidence="4" id="KW-0472">Membrane</keyword>
<dbReference type="PRINTS" id="PR00248">
    <property type="entry name" value="GPCRMGR"/>
</dbReference>
<dbReference type="InterPro" id="IPR050726">
    <property type="entry name" value="mGluR"/>
</dbReference>
<dbReference type="InterPro" id="IPR028082">
    <property type="entry name" value="Peripla_BP_I"/>
</dbReference>
<dbReference type="InterPro" id="IPR001828">
    <property type="entry name" value="ANF_lig-bd_rcpt"/>
</dbReference>
<evidence type="ECO:0000313" key="8">
    <source>
        <dbReference type="EMBL" id="RWR99776.1"/>
    </source>
</evidence>
<feature type="non-terminal residue" evidence="8">
    <location>
        <position position="1"/>
    </location>
</feature>
<reference evidence="8 9" key="1">
    <citation type="journal article" date="2018" name="Gigascience">
        <title>Genomes of trombidid mites reveal novel predicted allergens and laterally-transferred genes associated with secondary metabolism.</title>
        <authorList>
            <person name="Dong X."/>
            <person name="Chaisiri K."/>
            <person name="Xia D."/>
            <person name="Armstrong S.D."/>
            <person name="Fang Y."/>
            <person name="Donnelly M.J."/>
            <person name="Kadowaki T."/>
            <person name="McGarry J.W."/>
            <person name="Darby A.C."/>
            <person name="Makepeace B.L."/>
        </authorList>
    </citation>
    <scope>NUCLEOTIDE SEQUENCE [LARGE SCALE GENOMIC DNA]</scope>
    <source>
        <strain evidence="8">UoL-WK</strain>
    </source>
</reference>
<keyword evidence="3" id="KW-1133">Transmembrane helix</keyword>
<comment type="subcellular location">
    <subcellularLocation>
        <location evidence="1">Membrane</location>
        <topology evidence="1">Multi-pass membrane protein</topology>
    </subcellularLocation>
</comment>
<evidence type="ECO:0000313" key="9">
    <source>
        <dbReference type="Proteomes" id="UP000285301"/>
    </source>
</evidence>
<name>A0A443Q9Q6_9ACAR</name>
<evidence type="ECO:0000256" key="1">
    <source>
        <dbReference type="ARBA" id="ARBA00004141"/>
    </source>
</evidence>
<dbReference type="Gene3D" id="3.40.50.2300">
    <property type="match status" value="2"/>
</dbReference>
<protein>
    <submittedName>
        <fullName evidence="8">Metabotropic glutamate receptor 5-like protein</fullName>
    </submittedName>
</protein>
<dbReference type="Proteomes" id="UP000285301">
    <property type="component" value="Unassembled WGS sequence"/>
</dbReference>
<dbReference type="EMBL" id="NCKU01013602">
    <property type="protein sequence ID" value="RWR99776.1"/>
    <property type="molecule type" value="Genomic_DNA"/>
</dbReference>
<keyword evidence="9" id="KW-1185">Reference proteome</keyword>
<dbReference type="PANTHER" id="PTHR24060">
    <property type="entry name" value="METABOTROPIC GLUTAMATE RECEPTOR"/>
    <property type="match status" value="1"/>
</dbReference>